<dbReference type="GO" id="GO:0030983">
    <property type="term" value="F:mismatched DNA binding"/>
    <property type="evidence" value="ECO:0007669"/>
    <property type="project" value="InterPro"/>
</dbReference>
<dbReference type="EMBL" id="QXED01000001">
    <property type="protein sequence ID" value="RIV27800.1"/>
    <property type="molecule type" value="Genomic_DNA"/>
</dbReference>
<keyword evidence="4" id="KW-1133">Transmembrane helix</keyword>
<dbReference type="InterPro" id="IPR036187">
    <property type="entry name" value="DNA_mismatch_repair_MutS_sf"/>
</dbReference>
<dbReference type="PANTHER" id="PTHR11361:SF99">
    <property type="entry name" value="DNA MISMATCH REPAIR PROTEIN"/>
    <property type="match status" value="1"/>
</dbReference>
<protein>
    <submittedName>
        <fullName evidence="6">DNA mismatch repair protein MutS</fullName>
    </submittedName>
</protein>
<keyword evidence="4" id="KW-0472">Membrane</keyword>
<dbReference type="OrthoDB" id="9802448at2"/>
<dbReference type="SUPFAM" id="SSF52540">
    <property type="entry name" value="P-loop containing nucleoside triphosphate hydrolases"/>
    <property type="match status" value="1"/>
</dbReference>
<dbReference type="GO" id="GO:0005829">
    <property type="term" value="C:cytosol"/>
    <property type="evidence" value="ECO:0007669"/>
    <property type="project" value="TreeGrafter"/>
</dbReference>
<keyword evidence="4" id="KW-0812">Transmembrane</keyword>
<evidence type="ECO:0000256" key="3">
    <source>
        <dbReference type="ARBA" id="ARBA00023125"/>
    </source>
</evidence>
<feature type="transmembrane region" description="Helical" evidence="4">
    <location>
        <begin position="28"/>
        <end position="46"/>
    </location>
</feature>
<sequence>MPIEIFQQRQQEFTQAEQAAQRQYNHLAFWRLVWFISSIAVVWLLIGQDQQAGAITVGVIGIAGFMFMLKRHQTIRRERDLNHHLAFINADEAARLKRHYLRPETGEEFSDPTHYYSGDLDVFGKHSLFRLLNRTHTYEGKQRLASWLKAPALPETIRLRQQAVDALKLQLDWRQRFEALAYLDETVGNSPESLRQWATAEPAPLPAYLNSVRFLLPISTAGLIIAWMVGYLPGLVVLLALVVHGLVLSQTSKLAQTVSEQTFDITKALNTFRSLFKHAEEQQSESPRIQAIKLALLSNGHSASQAIGRLSSLTDGLNYRRNPYFYLFFAVLTLWDIHYLFRLERWRQQHGPDLARWFEALGELETLNSLAGLAFAHPGYATPDITEGELMLEATAAAHPLLAPEKSVANSLTLTGSGQTVLITGSNMSGKSTFLRTLGANVVLALTGAVVSAQKFVCSPVHVFTSMRTQDSLEESTSSFYAELKRLQTLIKLAQPQTGTTEVDEHGSASPSDRTPMPVLYFLDEILKGTNSADRHRGAEALIRQLHRTSASGFVSTHDLELGQLSDASAFVRNFHFQSDLHNGELQFDYKLRTGICESFNASQLMRAIGIQIDMAKS</sequence>
<feature type="transmembrane region" description="Helical" evidence="4">
    <location>
        <begin position="52"/>
        <end position="69"/>
    </location>
</feature>
<dbReference type="GO" id="GO:0006298">
    <property type="term" value="P:mismatch repair"/>
    <property type="evidence" value="ECO:0007669"/>
    <property type="project" value="InterPro"/>
</dbReference>
<evidence type="ECO:0000256" key="2">
    <source>
        <dbReference type="ARBA" id="ARBA00022840"/>
    </source>
</evidence>
<dbReference type="SMART" id="SM00534">
    <property type="entry name" value="MUTSac"/>
    <property type="match status" value="1"/>
</dbReference>
<dbReference type="InterPro" id="IPR045076">
    <property type="entry name" value="MutS"/>
</dbReference>
<accession>A0A418MK87</accession>
<dbReference type="SUPFAM" id="SSF48334">
    <property type="entry name" value="DNA repair protein MutS, domain III"/>
    <property type="match status" value="1"/>
</dbReference>
<name>A0A418MK87_9BACT</name>
<dbReference type="Pfam" id="PF00488">
    <property type="entry name" value="MutS_V"/>
    <property type="match status" value="1"/>
</dbReference>
<reference evidence="6 7" key="1">
    <citation type="submission" date="2018-08" db="EMBL/GenBank/DDBJ databases">
        <title>Fibrisoma montanum sp. nov., isolated from Danxia mountain soil.</title>
        <authorList>
            <person name="Huang Y."/>
        </authorList>
    </citation>
    <scope>NUCLEOTIDE SEQUENCE [LARGE SCALE GENOMIC DNA]</scope>
    <source>
        <strain evidence="6 7">HYT19</strain>
    </source>
</reference>
<dbReference type="InterPro" id="IPR000432">
    <property type="entry name" value="DNA_mismatch_repair_MutS_C"/>
</dbReference>
<evidence type="ECO:0000259" key="5">
    <source>
        <dbReference type="SMART" id="SM00534"/>
    </source>
</evidence>
<dbReference type="Proteomes" id="UP000283523">
    <property type="component" value="Unassembled WGS sequence"/>
</dbReference>
<gene>
    <name evidence="6" type="ORF">DYU11_05775</name>
</gene>
<proteinExistence type="predicted"/>
<evidence type="ECO:0000313" key="7">
    <source>
        <dbReference type="Proteomes" id="UP000283523"/>
    </source>
</evidence>
<dbReference type="GO" id="GO:0005524">
    <property type="term" value="F:ATP binding"/>
    <property type="evidence" value="ECO:0007669"/>
    <property type="project" value="UniProtKB-KW"/>
</dbReference>
<evidence type="ECO:0000313" key="6">
    <source>
        <dbReference type="EMBL" id="RIV27800.1"/>
    </source>
</evidence>
<evidence type="ECO:0000256" key="4">
    <source>
        <dbReference type="SAM" id="Phobius"/>
    </source>
</evidence>
<organism evidence="6 7">
    <name type="scientific">Fibrisoma montanum</name>
    <dbReference type="NCBI Taxonomy" id="2305895"/>
    <lineage>
        <taxon>Bacteria</taxon>
        <taxon>Pseudomonadati</taxon>
        <taxon>Bacteroidota</taxon>
        <taxon>Cytophagia</taxon>
        <taxon>Cytophagales</taxon>
        <taxon>Spirosomataceae</taxon>
        <taxon>Fibrisoma</taxon>
    </lineage>
</organism>
<dbReference type="InterPro" id="IPR027417">
    <property type="entry name" value="P-loop_NTPase"/>
</dbReference>
<keyword evidence="1" id="KW-0547">Nucleotide-binding</keyword>
<feature type="transmembrane region" description="Helical" evidence="4">
    <location>
        <begin position="223"/>
        <end position="247"/>
    </location>
</feature>
<keyword evidence="2" id="KW-0067">ATP-binding</keyword>
<evidence type="ECO:0000256" key="1">
    <source>
        <dbReference type="ARBA" id="ARBA00022741"/>
    </source>
</evidence>
<dbReference type="GO" id="GO:0140664">
    <property type="term" value="F:ATP-dependent DNA damage sensor activity"/>
    <property type="evidence" value="ECO:0007669"/>
    <property type="project" value="InterPro"/>
</dbReference>
<dbReference type="RefSeq" id="WP_119666639.1">
    <property type="nucleotide sequence ID" value="NZ_QXED01000001.1"/>
</dbReference>
<dbReference type="PANTHER" id="PTHR11361">
    <property type="entry name" value="DNA MISMATCH REPAIR PROTEIN MUTS FAMILY MEMBER"/>
    <property type="match status" value="1"/>
</dbReference>
<keyword evidence="3" id="KW-0238">DNA-binding</keyword>
<comment type="caution">
    <text evidence="6">The sequence shown here is derived from an EMBL/GenBank/DDBJ whole genome shotgun (WGS) entry which is preliminary data.</text>
</comment>
<feature type="domain" description="DNA mismatch repair proteins mutS family" evidence="5">
    <location>
        <begin position="418"/>
        <end position="617"/>
    </location>
</feature>
<dbReference type="Gene3D" id="3.40.50.300">
    <property type="entry name" value="P-loop containing nucleotide triphosphate hydrolases"/>
    <property type="match status" value="1"/>
</dbReference>
<dbReference type="Gene3D" id="1.10.1420.10">
    <property type="match status" value="1"/>
</dbReference>
<keyword evidence="7" id="KW-1185">Reference proteome</keyword>
<dbReference type="AlphaFoldDB" id="A0A418MK87"/>